<proteinExistence type="predicted"/>
<feature type="domain" description="DUF1468" evidence="2">
    <location>
        <begin position="8"/>
        <end position="145"/>
    </location>
</feature>
<evidence type="ECO:0000256" key="1">
    <source>
        <dbReference type="SAM" id="Phobius"/>
    </source>
</evidence>
<keyword evidence="1" id="KW-0472">Membrane</keyword>
<evidence type="ECO:0000259" key="2">
    <source>
        <dbReference type="Pfam" id="PF07331"/>
    </source>
</evidence>
<feature type="transmembrane region" description="Helical" evidence="1">
    <location>
        <begin position="39"/>
        <end position="61"/>
    </location>
</feature>
<feature type="transmembrane region" description="Helical" evidence="1">
    <location>
        <begin position="82"/>
        <end position="106"/>
    </location>
</feature>
<accession>A0A537LFR4</accession>
<dbReference type="EMBL" id="VBAI01000309">
    <property type="protein sequence ID" value="TMJ06864.1"/>
    <property type="molecule type" value="Genomic_DNA"/>
</dbReference>
<reference evidence="3 4" key="1">
    <citation type="journal article" date="2019" name="Nat. Microbiol.">
        <title>Mediterranean grassland soil C-N compound turnover is dependent on rainfall and depth, and is mediated by genomically divergent microorganisms.</title>
        <authorList>
            <person name="Diamond S."/>
            <person name="Andeer P.F."/>
            <person name="Li Z."/>
            <person name="Crits-Christoph A."/>
            <person name="Burstein D."/>
            <person name="Anantharaman K."/>
            <person name="Lane K.R."/>
            <person name="Thomas B.C."/>
            <person name="Pan C."/>
            <person name="Northen T.R."/>
            <person name="Banfield J.F."/>
        </authorList>
    </citation>
    <scope>NUCLEOTIDE SEQUENCE [LARGE SCALE GENOMIC DNA]</scope>
    <source>
        <strain evidence="3">NP_1</strain>
    </source>
</reference>
<dbReference type="Proteomes" id="UP000315217">
    <property type="component" value="Unassembled WGS sequence"/>
</dbReference>
<dbReference type="AlphaFoldDB" id="A0A537LFR4"/>
<name>A0A537LFR4_9BACT</name>
<comment type="caution">
    <text evidence="3">The sequence shown here is derived from an EMBL/GenBank/DDBJ whole genome shotgun (WGS) entry which is preliminary data.</text>
</comment>
<dbReference type="InterPro" id="IPR009936">
    <property type="entry name" value="DUF1468"/>
</dbReference>
<dbReference type="Pfam" id="PF07331">
    <property type="entry name" value="TctB"/>
    <property type="match status" value="1"/>
</dbReference>
<feature type="transmembrane region" description="Helical" evidence="1">
    <location>
        <begin position="118"/>
        <end position="136"/>
    </location>
</feature>
<gene>
    <name evidence="3" type="ORF">E6G98_14185</name>
</gene>
<organism evidence="3 4">
    <name type="scientific">Candidatus Segetimicrobium genomatis</name>
    <dbReference type="NCBI Taxonomy" id="2569760"/>
    <lineage>
        <taxon>Bacteria</taxon>
        <taxon>Bacillati</taxon>
        <taxon>Candidatus Sysuimicrobiota</taxon>
        <taxon>Candidatus Sysuimicrobiia</taxon>
        <taxon>Candidatus Sysuimicrobiales</taxon>
        <taxon>Candidatus Segetimicrobiaceae</taxon>
        <taxon>Candidatus Segetimicrobium</taxon>
    </lineage>
</organism>
<evidence type="ECO:0000313" key="4">
    <source>
        <dbReference type="Proteomes" id="UP000315217"/>
    </source>
</evidence>
<keyword evidence="1" id="KW-0812">Transmembrane</keyword>
<evidence type="ECO:0000313" key="3">
    <source>
        <dbReference type="EMBL" id="TMJ06864.1"/>
    </source>
</evidence>
<sequence length="156" mass="16902">MRRAEILTALGFLAFAIAVMVQGRSVGSGWSGGQPQPGMLPFRLALLLAICSAVVMGQVLRSDPSVHAFFENRTGLVSVLKVAATGIAMLALTYVVGFYTATLVYVLVYTRFVGKHHWPVAIALSLAISFGSFYLFERVLAILLPRGMYTIIPFFG</sequence>
<protein>
    <submittedName>
        <fullName evidence="3">Tripartite tricarboxylate transporter TctB family protein</fullName>
    </submittedName>
</protein>
<keyword evidence="1" id="KW-1133">Transmembrane helix</keyword>